<dbReference type="EMBL" id="SMAF01000014">
    <property type="protein sequence ID" value="TCS97171.1"/>
    <property type="molecule type" value="Genomic_DNA"/>
</dbReference>
<proteinExistence type="predicted"/>
<dbReference type="InterPro" id="IPR023875">
    <property type="entry name" value="DNA_repair_put"/>
</dbReference>
<organism evidence="2 3">
    <name type="scientific">Pseudofulvimonas gallinarii</name>
    <dbReference type="NCBI Taxonomy" id="634155"/>
    <lineage>
        <taxon>Bacteria</taxon>
        <taxon>Pseudomonadati</taxon>
        <taxon>Pseudomonadota</taxon>
        <taxon>Gammaproteobacteria</taxon>
        <taxon>Lysobacterales</taxon>
        <taxon>Rhodanobacteraceae</taxon>
        <taxon>Pseudofulvimonas</taxon>
    </lineage>
</organism>
<name>A0A4R3LAL8_9GAMM</name>
<dbReference type="InterPro" id="IPR025404">
    <property type="entry name" value="DUF4130"/>
</dbReference>
<dbReference type="AlphaFoldDB" id="A0A4R3LAL8"/>
<protein>
    <submittedName>
        <fullName evidence="2">Putative DNA metabolism protein</fullName>
    </submittedName>
</protein>
<sequence length="185" mass="21765">MLWRLTHGEPALLAIQTDPDTRRAADLARAVSRDCHKMKAFVRFRIVPAADERYIAWFEPEHHIVDRVAPFFARRFNGMDWTLVTPERSVRWNGDILQFGPGGNRQDAPADDDAEPLWQVYFAHIFNPARLNPRLMQKEMPRRYWKNLPEAQQIPTLMRDADARVRAMLEREAQAPRRRLPRRAD</sequence>
<comment type="caution">
    <text evidence="2">The sequence shown here is derived from an EMBL/GenBank/DDBJ whole genome shotgun (WGS) entry which is preliminary data.</text>
</comment>
<accession>A0A4R3LAL8</accession>
<dbReference type="NCBIfam" id="TIGR03915">
    <property type="entry name" value="SAM_7_link_chp"/>
    <property type="match status" value="1"/>
</dbReference>
<evidence type="ECO:0000313" key="2">
    <source>
        <dbReference type="EMBL" id="TCS97171.1"/>
    </source>
</evidence>
<evidence type="ECO:0000259" key="1">
    <source>
        <dbReference type="Pfam" id="PF13566"/>
    </source>
</evidence>
<feature type="domain" description="DUF4130" evidence="1">
    <location>
        <begin position="8"/>
        <end position="150"/>
    </location>
</feature>
<reference evidence="2 3" key="1">
    <citation type="submission" date="2019-03" db="EMBL/GenBank/DDBJ databases">
        <title>Genomic Encyclopedia of Type Strains, Phase IV (KMG-IV): sequencing the most valuable type-strain genomes for metagenomic binning, comparative biology and taxonomic classification.</title>
        <authorList>
            <person name="Goeker M."/>
        </authorList>
    </citation>
    <scope>NUCLEOTIDE SEQUENCE [LARGE SCALE GENOMIC DNA]</scope>
    <source>
        <strain evidence="2 3">DSM 21944</strain>
    </source>
</reference>
<evidence type="ECO:0000313" key="3">
    <source>
        <dbReference type="Proteomes" id="UP000294599"/>
    </source>
</evidence>
<dbReference type="Pfam" id="PF13566">
    <property type="entry name" value="DUF4130"/>
    <property type="match status" value="1"/>
</dbReference>
<keyword evidence="3" id="KW-1185">Reference proteome</keyword>
<gene>
    <name evidence="2" type="ORF">EDC25_11422</name>
</gene>
<dbReference type="Proteomes" id="UP000294599">
    <property type="component" value="Unassembled WGS sequence"/>
</dbReference>